<keyword evidence="2 7" id="KW-0997">Cell inner membrane</keyword>
<dbReference type="EMBL" id="BMXR01000002">
    <property type="protein sequence ID" value="GGX45405.1"/>
    <property type="molecule type" value="Genomic_DNA"/>
</dbReference>
<comment type="domain">
    <text evidence="7">The transmembrane domain is a dimerization domain.</text>
</comment>
<dbReference type="InterPro" id="IPR050817">
    <property type="entry name" value="DjlA_DnaK_co-chaperone"/>
</dbReference>
<reference evidence="10" key="1">
    <citation type="journal article" date="2014" name="Int. J. Syst. Evol. Microbiol.">
        <title>Complete genome sequence of Corynebacterium casei LMG S-19264T (=DSM 44701T), isolated from a smear-ripened cheese.</title>
        <authorList>
            <consortium name="US DOE Joint Genome Institute (JGI-PGF)"/>
            <person name="Walter F."/>
            <person name="Albersmeier A."/>
            <person name="Kalinowski J."/>
            <person name="Ruckert C."/>
        </authorList>
    </citation>
    <scope>NUCLEOTIDE SEQUENCE</scope>
    <source>
        <strain evidence="10">KCTC 22169</strain>
    </source>
</reference>
<dbReference type="InterPro" id="IPR023749">
    <property type="entry name" value="DjlA"/>
</dbReference>
<gene>
    <name evidence="7 10" type="primary">djlA</name>
    <name evidence="10" type="ORF">GCM10007392_10500</name>
</gene>
<evidence type="ECO:0000256" key="2">
    <source>
        <dbReference type="ARBA" id="ARBA00022519"/>
    </source>
</evidence>
<dbReference type="FunFam" id="1.10.287.110:FF:000011">
    <property type="entry name" value="Co-chaperone protein DjlA"/>
    <property type="match status" value="1"/>
</dbReference>
<comment type="subcellular location">
    <subcellularLocation>
        <location evidence="7">Cell inner membrane</location>
        <topology evidence="7">Single-pass type III membrane protein</topology>
    </subcellularLocation>
</comment>
<sequence>MRWFGKVVGGAIGLYTGGVVGLALGVLLGNAFDRVQGGQAERFVRGARRGVLQTVFFQATFRVMGKLAKADGRISESEIEVARHIMSRMGLDETQRLEAMRLFNEGKTPEYDIMPMLDELHEVIGRRTSLAQIFLEIQLQTAYADGELSASEQRVIQLICKALGINKLQFELINQRIRAQMQFARSGGATRARGPSLEQAYKVLGVESSASEADLKKAYRRLMNQHHPDKLVAKGLPEEMMSIAKEKTQEIQEAYELIKRERKTG</sequence>
<keyword evidence="6 7" id="KW-0143">Chaperone</keyword>
<evidence type="ECO:0000259" key="9">
    <source>
        <dbReference type="PROSITE" id="PS50076"/>
    </source>
</evidence>
<comment type="function">
    <text evidence="7">Regulatory DnaK co-chaperone. Direct interaction between DnaK and DjlA is needed for the induction of the wcaABCDE operon, involved in the synthesis of a colanic acid polysaccharide capsule, possibly through activation of the RcsB/RcsC phosphotransfer signaling pathway. The colanic acid capsule may help the bacterium survive conditions outside the host.</text>
</comment>
<dbReference type="RefSeq" id="WP_189607438.1">
    <property type="nucleotide sequence ID" value="NZ_BMXR01000002.1"/>
</dbReference>
<dbReference type="CDD" id="cd06257">
    <property type="entry name" value="DnaJ"/>
    <property type="match status" value="1"/>
</dbReference>
<comment type="caution">
    <text evidence="10">The sequence shown here is derived from an EMBL/GenBank/DDBJ whole genome shotgun (WGS) entry which is preliminary data.</text>
</comment>
<evidence type="ECO:0000256" key="4">
    <source>
        <dbReference type="ARBA" id="ARBA00022989"/>
    </source>
</evidence>
<keyword evidence="5 7" id="KW-0472">Membrane</keyword>
<dbReference type="InterPro" id="IPR029024">
    <property type="entry name" value="TerB-like"/>
</dbReference>
<dbReference type="SMART" id="SM00271">
    <property type="entry name" value="DnaJ"/>
    <property type="match status" value="1"/>
</dbReference>
<name>A0A918N7T8_9GAMM</name>
<organism evidence="10 11">
    <name type="scientific">Saccharospirillum salsuginis</name>
    <dbReference type="NCBI Taxonomy" id="418750"/>
    <lineage>
        <taxon>Bacteria</taxon>
        <taxon>Pseudomonadati</taxon>
        <taxon>Pseudomonadota</taxon>
        <taxon>Gammaproteobacteria</taxon>
        <taxon>Oceanospirillales</taxon>
        <taxon>Saccharospirillaceae</taxon>
        <taxon>Saccharospirillum</taxon>
    </lineage>
</organism>
<evidence type="ECO:0000313" key="10">
    <source>
        <dbReference type="EMBL" id="GGX45405.1"/>
    </source>
</evidence>
<keyword evidence="1 7" id="KW-1003">Cell membrane</keyword>
<dbReference type="InterPro" id="IPR036869">
    <property type="entry name" value="J_dom_sf"/>
</dbReference>
<evidence type="ECO:0000256" key="7">
    <source>
        <dbReference type="HAMAP-Rule" id="MF_01153"/>
    </source>
</evidence>
<reference evidence="10" key="2">
    <citation type="submission" date="2020-09" db="EMBL/GenBank/DDBJ databases">
        <authorList>
            <person name="Sun Q."/>
            <person name="Kim S."/>
        </authorList>
    </citation>
    <scope>NUCLEOTIDE SEQUENCE</scope>
    <source>
        <strain evidence="10">KCTC 22169</strain>
    </source>
</reference>
<evidence type="ECO:0000256" key="5">
    <source>
        <dbReference type="ARBA" id="ARBA00023136"/>
    </source>
</evidence>
<dbReference type="PRINTS" id="PR00625">
    <property type="entry name" value="JDOMAIN"/>
</dbReference>
<dbReference type="Pfam" id="PF00226">
    <property type="entry name" value="DnaJ"/>
    <property type="match status" value="1"/>
</dbReference>
<dbReference type="Pfam" id="PF05099">
    <property type="entry name" value="TerB"/>
    <property type="match status" value="1"/>
</dbReference>
<keyword evidence="4 7" id="KW-1133">Transmembrane helix</keyword>
<dbReference type="PANTHER" id="PTHR24074">
    <property type="entry name" value="CO-CHAPERONE PROTEIN DJLA"/>
    <property type="match status" value="1"/>
</dbReference>
<dbReference type="AlphaFoldDB" id="A0A918N7T8"/>
<evidence type="ECO:0000256" key="6">
    <source>
        <dbReference type="ARBA" id="ARBA00023186"/>
    </source>
</evidence>
<dbReference type="GO" id="GO:0005886">
    <property type="term" value="C:plasma membrane"/>
    <property type="evidence" value="ECO:0007669"/>
    <property type="project" value="UniProtKB-SubCell"/>
</dbReference>
<feature type="domain" description="J" evidence="9">
    <location>
        <begin position="199"/>
        <end position="263"/>
    </location>
</feature>
<dbReference type="GO" id="GO:0051087">
    <property type="term" value="F:protein-folding chaperone binding"/>
    <property type="evidence" value="ECO:0007669"/>
    <property type="project" value="InterPro"/>
</dbReference>
<proteinExistence type="inferred from homology"/>
<accession>A0A918N7T8</accession>
<dbReference type="SUPFAM" id="SSF158682">
    <property type="entry name" value="TerB-like"/>
    <property type="match status" value="1"/>
</dbReference>
<comment type="subunit">
    <text evidence="7">Homodimer.</text>
</comment>
<protein>
    <recommendedName>
        <fullName evidence="7">Co-chaperone protein DjlA</fullName>
    </recommendedName>
</protein>
<feature type="topological domain" description="Periplasmic" evidence="7">
    <location>
        <begin position="1"/>
        <end position="6"/>
    </location>
</feature>
<feature type="topological domain" description="Cytoplasmic" evidence="7">
    <location>
        <begin position="31"/>
        <end position="265"/>
    </location>
</feature>
<evidence type="ECO:0000256" key="3">
    <source>
        <dbReference type="ARBA" id="ARBA00022692"/>
    </source>
</evidence>
<dbReference type="HAMAP" id="MF_01153">
    <property type="entry name" value="DjlA"/>
    <property type="match status" value="1"/>
</dbReference>
<keyword evidence="3 7" id="KW-0812">Transmembrane</keyword>
<feature type="transmembrane region" description="Helical" evidence="8">
    <location>
        <begin position="12"/>
        <end position="32"/>
    </location>
</feature>
<dbReference type="PROSITE" id="PS50076">
    <property type="entry name" value="DNAJ_2"/>
    <property type="match status" value="1"/>
</dbReference>
<dbReference type="Proteomes" id="UP000626148">
    <property type="component" value="Unassembled WGS sequence"/>
</dbReference>
<dbReference type="SUPFAM" id="SSF46565">
    <property type="entry name" value="Chaperone J-domain"/>
    <property type="match status" value="1"/>
</dbReference>
<dbReference type="Gene3D" id="1.10.3680.10">
    <property type="entry name" value="TerB-like"/>
    <property type="match status" value="1"/>
</dbReference>
<keyword evidence="11" id="KW-1185">Reference proteome</keyword>
<evidence type="ECO:0000256" key="8">
    <source>
        <dbReference type="SAM" id="Phobius"/>
    </source>
</evidence>
<dbReference type="NCBIfam" id="NF006948">
    <property type="entry name" value="PRK09430.1"/>
    <property type="match status" value="1"/>
</dbReference>
<evidence type="ECO:0000256" key="1">
    <source>
        <dbReference type="ARBA" id="ARBA00022475"/>
    </source>
</evidence>
<dbReference type="CDD" id="cd07316">
    <property type="entry name" value="terB_like_DjlA"/>
    <property type="match status" value="1"/>
</dbReference>
<dbReference type="InterPro" id="IPR007791">
    <property type="entry name" value="DjlA_N"/>
</dbReference>
<dbReference type="InterPro" id="IPR001623">
    <property type="entry name" value="DnaJ_domain"/>
</dbReference>
<dbReference type="Gene3D" id="1.10.287.110">
    <property type="entry name" value="DnaJ domain"/>
    <property type="match status" value="1"/>
</dbReference>
<evidence type="ECO:0000313" key="11">
    <source>
        <dbReference type="Proteomes" id="UP000626148"/>
    </source>
</evidence>